<organism evidence="3 4">
    <name type="scientific">Immersiella caudata</name>
    <dbReference type="NCBI Taxonomy" id="314043"/>
    <lineage>
        <taxon>Eukaryota</taxon>
        <taxon>Fungi</taxon>
        <taxon>Dikarya</taxon>
        <taxon>Ascomycota</taxon>
        <taxon>Pezizomycotina</taxon>
        <taxon>Sordariomycetes</taxon>
        <taxon>Sordariomycetidae</taxon>
        <taxon>Sordariales</taxon>
        <taxon>Lasiosphaeriaceae</taxon>
        <taxon>Immersiella</taxon>
    </lineage>
</organism>
<keyword evidence="2" id="KW-0812">Transmembrane</keyword>
<keyword evidence="4" id="KW-1185">Reference proteome</keyword>
<dbReference type="EMBL" id="JAULSU010000002">
    <property type="protein sequence ID" value="KAK0626070.1"/>
    <property type="molecule type" value="Genomic_DNA"/>
</dbReference>
<evidence type="ECO:0000256" key="1">
    <source>
        <dbReference type="SAM" id="MobiDB-lite"/>
    </source>
</evidence>
<dbReference type="Proteomes" id="UP001175000">
    <property type="component" value="Unassembled WGS sequence"/>
</dbReference>
<feature type="compositionally biased region" description="Basic residues" evidence="1">
    <location>
        <begin position="142"/>
        <end position="152"/>
    </location>
</feature>
<keyword evidence="2" id="KW-1133">Transmembrane helix</keyword>
<name>A0AA39X3C7_9PEZI</name>
<feature type="transmembrane region" description="Helical" evidence="2">
    <location>
        <begin position="230"/>
        <end position="251"/>
    </location>
</feature>
<feature type="region of interest" description="Disordered" evidence="1">
    <location>
        <begin position="131"/>
        <end position="175"/>
    </location>
</feature>
<dbReference type="AlphaFoldDB" id="A0AA39X3C7"/>
<feature type="transmembrane region" description="Helical" evidence="2">
    <location>
        <begin position="201"/>
        <end position="218"/>
    </location>
</feature>
<accession>A0AA39X3C7</accession>
<evidence type="ECO:0000256" key="2">
    <source>
        <dbReference type="SAM" id="Phobius"/>
    </source>
</evidence>
<evidence type="ECO:0000313" key="4">
    <source>
        <dbReference type="Proteomes" id="UP001175000"/>
    </source>
</evidence>
<feature type="compositionally biased region" description="Acidic residues" evidence="1">
    <location>
        <begin position="19"/>
        <end position="32"/>
    </location>
</feature>
<evidence type="ECO:0000313" key="3">
    <source>
        <dbReference type="EMBL" id="KAK0626070.1"/>
    </source>
</evidence>
<keyword evidence="2" id="KW-0472">Membrane</keyword>
<proteinExistence type="predicted"/>
<feature type="compositionally biased region" description="Basic and acidic residues" evidence="1">
    <location>
        <begin position="164"/>
        <end position="175"/>
    </location>
</feature>
<reference evidence="3" key="1">
    <citation type="submission" date="2023-06" db="EMBL/GenBank/DDBJ databases">
        <title>Genome-scale phylogeny and comparative genomics of the fungal order Sordariales.</title>
        <authorList>
            <consortium name="Lawrence Berkeley National Laboratory"/>
            <person name="Hensen N."/>
            <person name="Bonometti L."/>
            <person name="Westerberg I."/>
            <person name="Brannstrom I.O."/>
            <person name="Guillou S."/>
            <person name="Cros-Aarteil S."/>
            <person name="Calhoun S."/>
            <person name="Haridas S."/>
            <person name="Kuo A."/>
            <person name="Mondo S."/>
            <person name="Pangilinan J."/>
            <person name="Riley R."/>
            <person name="Labutti K."/>
            <person name="Andreopoulos B."/>
            <person name="Lipzen A."/>
            <person name="Chen C."/>
            <person name="Yanf M."/>
            <person name="Daum C."/>
            <person name="Ng V."/>
            <person name="Clum A."/>
            <person name="Steindorff A."/>
            <person name="Ohm R."/>
            <person name="Martin F."/>
            <person name="Silar P."/>
            <person name="Natvig D."/>
            <person name="Lalanne C."/>
            <person name="Gautier V."/>
            <person name="Ament-Velasquez S.L."/>
            <person name="Kruys A."/>
            <person name="Hutchinson M.I."/>
            <person name="Powell A.J."/>
            <person name="Barry K."/>
            <person name="Miller A.N."/>
            <person name="Grigoriev I.V."/>
            <person name="Debuchy R."/>
            <person name="Gladieux P."/>
            <person name="Thoren M.H."/>
            <person name="Johannesson H."/>
        </authorList>
    </citation>
    <scope>NUCLEOTIDE SEQUENCE</scope>
    <source>
        <strain evidence="3">CBS 606.72</strain>
    </source>
</reference>
<comment type="caution">
    <text evidence="3">The sequence shown here is derived from an EMBL/GenBank/DDBJ whole genome shotgun (WGS) entry which is preliminary data.</text>
</comment>
<protein>
    <submittedName>
        <fullName evidence="3">Uncharacterized protein</fullName>
    </submittedName>
</protein>
<feature type="transmembrane region" description="Helical" evidence="2">
    <location>
        <begin position="56"/>
        <end position="73"/>
    </location>
</feature>
<gene>
    <name evidence="3" type="ORF">B0T14DRAFT_509092</name>
</gene>
<feature type="transmembrane region" description="Helical" evidence="2">
    <location>
        <begin position="79"/>
        <end position="98"/>
    </location>
</feature>
<sequence length="274" mass="31550">MERLQNTTSRLRRTFTYDPDSDDDSTPSVMDEQEQESFIQRMVTHNQRRNAQFRQLLLAMPCIASIPYTIGLFTPQTFFVSFLALSSLLSTAYLLYYLPLTKTGIKALDNIEGGWGGIVLLLTRRGQKKRERREREEGWRPRGIRNKSRRGRRSDDSSTDEETREGIRREERRREEERARVRANFPLEVDMDTSSPLLQHLPVMNLVLSVVVAVAGWLNHKWLVGYYQDAVWRLAGLGNLPAVINGVVIVAKMMMAGVDPERELSKLRYGYKGA</sequence>
<feature type="region of interest" description="Disordered" evidence="1">
    <location>
        <begin position="1"/>
        <end position="32"/>
    </location>
</feature>